<feature type="compositionally biased region" description="Pro residues" evidence="1">
    <location>
        <begin position="348"/>
        <end position="359"/>
    </location>
</feature>
<accession>A0ABD3MLG3</accession>
<keyword evidence="3" id="KW-1185">Reference proteome</keyword>
<feature type="compositionally biased region" description="Pro residues" evidence="1">
    <location>
        <begin position="286"/>
        <end position="299"/>
    </location>
</feature>
<evidence type="ECO:0000313" key="3">
    <source>
        <dbReference type="Proteomes" id="UP001530315"/>
    </source>
</evidence>
<dbReference type="Proteomes" id="UP001530315">
    <property type="component" value="Unassembled WGS sequence"/>
</dbReference>
<dbReference type="PANTHER" id="PTHR33683">
    <property type="entry name" value="1, PUTATIVE-RELATED"/>
    <property type="match status" value="1"/>
</dbReference>
<name>A0ABD3MLG3_9STRA</name>
<evidence type="ECO:0000256" key="1">
    <source>
        <dbReference type="SAM" id="MobiDB-lite"/>
    </source>
</evidence>
<feature type="compositionally biased region" description="Low complexity" evidence="1">
    <location>
        <begin position="300"/>
        <end position="344"/>
    </location>
</feature>
<organism evidence="2 3">
    <name type="scientific">Stephanodiscus triporus</name>
    <dbReference type="NCBI Taxonomy" id="2934178"/>
    <lineage>
        <taxon>Eukaryota</taxon>
        <taxon>Sar</taxon>
        <taxon>Stramenopiles</taxon>
        <taxon>Ochrophyta</taxon>
        <taxon>Bacillariophyta</taxon>
        <taxon>Coscinodiscophyceae</taxon>
        <taxon>Thalassiosirophycidae</taxon>
        <taxon>Stephanodiscales</taxon>
        <taxon>Stephanodiscaceae</taxon>
        <taxon>Stephanodiscus</taxon>
    </lineage>
</organism>
<dbReference type="EMBL" id="JALLAZ020001762">
    <property type="protein sequence ID" value="KAL3764905.1"/>
    <property type="molecule type" value="Genomic_DNA"/>
</dbReference>
<feature type="region of interest" description="Disordered" evidence="1">
    <location>
        <begin position="277"/>
        <end position="428"/>
    </location>
</feature>
<dbReference type="PANTHER" id="PTHR33683:SF46">
    <property type="entry name" value="SUSHI DOMAIN-CONTAINING PROTEIN"/>
    <property type="match status" value="1"/>
</dbReference>
<proteinExistence type="predicted"/>
<sequence length="474" mass="51176">MLILSPVTAIGLVFAAISKMLPPERSPPPNRVVKVDAAKAPFAKAAMRMIPKYMILVFHLIGRSNYLLTQFFNFFSTFSTPGQQLEERNVGEEKQMSAKKNIILLLLLLVPQSRGIYNITTGFNATTGADGNIFTIKAKAQPIAIKRFDINMAGPPASLEIYFLPGVDPGRKDKNYAYQKIFEGIVGPGLGRNNVTSLPELTNPVFIPAGASYSFYITFAKFASLHMQTKRGLPVGSVIISDEYTEVLEGYGMLYPFESYSPGWRWNGNIFYSLETATPTRNPTMTPTPDPTTSPPPTSNPSMSPTLRPTTLHPTTSMPTTSMPTSLGQTPSPTTNSPTSKPTSLVQTPPPTTKQPTPKPSLSQTPTKQPTSQPTLVSQTPKPTIQPTPSLLTSTPTGQPTAATEESSTPGPSSEAPGVRLSNPPTFAPTVSNITEIVEKYLPRRPPRTSSSVKNQLHACAALFVGAVLYGSSF</sequence>
<comment type="caution">
    <text evidence="2">The sequence shown here is derived from an EMBL/GenBank/DDBJ whole genome shotgun (WGS) entry which is preliminary data.</text>
</comment>
<evidence type="ECO:0000313" key="2">
    <source>
        <dbReference type="EMBL" id="KAL3764905.1"/>
    </source>
</evidence>
<dbReference type="AlphaFoldDB" id="A0ABD3MLG3"/>
<protein>
    <submittedName>
        <fullName evidence="2">Uncharacterized protein</fullName>
    </submittedName>
</protein>
<gene>
    <name evidence="2" type="ORF">ACHAW5_003554</name>
</gene>
<feature type="compositionally biased region" description="Low complexity" evidence="1">
    <location>
        <begin position="383"/>
        <end position="418"/>
    </location>
</feature>
<feature type="compositionally biased region" description="Low complexity" evidence="1">
    <location>
        <begin position="360"/>
        <end position="376"/>
    </location>
</feature>
<reference evidence="2 3" key="1">
    <citation type="submission" date="2024-10" db="EMBL/GenBank/DDBJ databases">
        <title>Updated reference genomes for cyclostephanoid diatoms.</title>
        <authorList>
            <person name="Roberts W.R."/>
            <person name="Alverson A.J."/>
        </authorList>
    </citation>
    <scope>NUCLEOTIDE SEQUENCE [LARGE SCALE GENOMIC DNA]</scope>
    <source>
        <strain evidence="2 3">AJA276-08</strain>
    </source>
</reference>
<dbReference type="PRINTS" id="PR01217">
    <property type="entry name" value="PRICHEXTENSN"/>
</dbReference>